<dbReference type="PATRIC" id="fig|1030009.3.peg.1266"/>
<organism evidence="2 3">
    <name type="scientific">Listeria monocytogenes serotype 4a (strain M7)</name>
    <dbReference type="NCBI Taxonomy" id="1030009"/>
    <lineage>
        <taxon>Bacteria</taxon>
        <taxon>Bacillati</taxon>
        <taxon>Bacillota</taxon>
        <taxon>Bacilli</taxon>
        <taxon>Bacillales</taxon>
        <taxon>Listeriaceae</taxon>
        <taxon>Listeria</taxon>
    </lineage>
</organism>
<name>A0A0E0UV23_LISMM</name>
<sequence>MNLVRCWECEQYISQEASVHFRDLSGGRNLCVECQHKYRKKIEEKKKEYIAHKIEATLERAIHLIEMQECCSMKMDEYLDPYNTVAQFYRNDSSKFDSAHEVMACIELLRSQIKVKTQQRIGRKRVDFILPDMKVVLEIDGGHHRFRIGKDSERDVFILNTLNKSEHGWEIIRIPTRFIEQNIRRLVPSIKALYKERQELRNKHNGFIPSYYSRTNKMSHISAIKGVASDNEIEAMEHELLDGTEHL</sequence>
<dbReference type="AlphaFoldDB" id="A0A0E0UV23"/>
<dbReference type="Pfam" id="PF04480">
    <property type="entry name" value="DUF559"/>
    <property type="match status" value="1"/>
</dbReference>
<gene>
    <name evidence="2" type="ordered locus">LMM7_1277</name>
</gene>
<dbReference type="Gene3D" id="3.40.960.10">
    <property type="entry name" value="VSR Endonuclease"/>
    <property type="match status" value="1"/>
</dbReference>
<dbReference type="InterPro" id="IPR011335">
    <property type="entry name" value="Restrct_endonuc-II-like"/>
</dbReference>
<dbReference type="SUPFAM" id="SSF52980">
    <property type="entry name" value="Restriction endonuclease-like"/>
    <property type="match status" value="1"/>
</dbReference>
<dbReference type="HOGENOM" id="CLU_1233789_0_0_9"/>
<accession>A0A0E0UV23</accession>
<dbReference type="KEGG" id="lmq:LMM7_1277"/>
<dbReference type="InterPro" id="IPR007569">
    <property type="entry name" value="DUF559"/>
</dbReference>
<feature type="domain" description="DUF559" evidence="1">
    <location>
        <begin position="112"/>
        <end position="191"/>
    </location>
</feature>
<evidence type="ECO:0000313" key="2">
    <source>
        <dbReference type="EMBL" id="AEH92282.1"/>
    </source>
</evidence>
<dbReference type="RefSeq" id="WP_010991275.1">
    <property type="nucleotide sequence ID" value="NC_017537.1"/>
</dbReference>
<dbReference type="EMBL" id="CP002816">
    <property type="protein sequence ID" value="AEH92282.1"/>
    <property type="molecule type" value="Genomic_DNA"/>
</dbReference>
<protein>
    <recommendedName>
        <fullName evidence="1">DUF559 domain-containing protein</fullName>
    </recommendedName>
</protein>
<dbReference type="Proteomes" id="UP000000486">
    <property type="component" value="Chromosome"/>
</dbReference>
<proteinExistence type="predicted"/>
<evidence type="ECO:0000313" key="3">
    <source>
        <dbReference type="Proteomes" id="UP000000486"/>
    </source>
</evidence>
<reference evidence="2 3" key="1">
    <citation type="journal article" date="2011" name="J. Bacteriol.">
        <title>Genome sequence of the nonpathogenic Listeria monocytogenes serovar 4a strain M7.</title>
        <authorList>
            <person name="Chen J."/>
            <person name="Xia Y."/>
            <person name="Cheng C."/>
            <person name="Fang C."/>
            <person name="Shan Y."/>
            <person name="Jin G."/>
            <person name="Fang W."/>
        </authorList>
    </citation>
    <scope>NUCLEOTIDE SEQUENCE [LARGE SCALE GENOMIC DNA]</scope>
    <source>
        <strain evidence="2 3">M7</strain>
    </source>
</reference>
<evidence type="ECO:0000259" key="1">
    <source>
        <dbReference type="Pfam" id="PF04480"/>
    </source>
</evidence>